<keyword evidence="3" id="KW-1185">Reference proteome</keyword>
<reference evidence="3" key="1">
    <citation type="journal article" date="2011" name="PLoS Genet.">
        <title>Genomic analysis of the necrotrophic fungal pathogens Sclerotinia sclerotiorum and Botrytis cinerea.</title>
        <authorList>
            <person name="Amselem J."/>
            <person name="Cuomo C.A."/>
            <person name="van Kan J.A."/>
            <person name="Viaud M."/>
            <person name="Benito E.P."/>
            <person name="Couloux A."/>
            <person name="Coutinho P.M."/>
            <person name="de Vries R.P."/>
            <person name="Dyer P.S."/>
            <person name="Fillinger S."/>
            <person name="Fournier E."/>
            <person name="Gout L."/>
            <person name="Hahn M."/>
            <person name="Kohn L."/>
            <person name="Lapalu N."/>
            <person name="Plummer K.M."/>
            <person name="Pradier J.M."/>
            <person name="Quevillon E."/>
            <person name="Sharon A."/>
            <person name="Simon A."/>
            <person name="ten Have A."/>
            <person name="Tudzynski B."/>
            <person name="Tudzynski P."/>
            <person name="Wincker P."/>
            <person name="Andrew M."/>
            <person name="Anthouard V."/>
            <person name="Beever R.E."/>
            <person name="Beffa R."/>
            <person name="Benoit I."/>
            <person name="Bouzid O."/>
            <person name="Brault B."/>
            <person name="Chen Z."/>
            <person name="Choquer M."/>
            <person name="Collemare J."/>
            <person name="Cotton P."/>
            <person name="Danchin E.G."/>
            <person name="Da Silva C."/>
            <person name="Gautier A."/>
            <person name="Giraud C."/>
            <person name="Giraud T."/>
            <person name="Gonzalez C."/>
            <person name="Grossetete S."/>
            <person name="Guldener U."/>
            <person name="Henrissat B."/>
            <person name="Howlett B.J."/>
            <person name="Kodira C."/>
            <person name="Kretschmer M."/>
            <person name="Lappartient A."/>
            <person name="Leroch M."/>
            <person name="Levis C."/>
            <person name="Mauceli E."/>
            <person name="Neuveglise C."/>
            <person name="Oeser B."/>
            <person name="Pearson M."/>
            <person name="Poulain J."/>
            <person name="Poussereau N."/>
            <person name="Quesneville H."/>
            <person name="Rascle C."/>
            <person name="Schumacher J."/>
            <person name="Segurens B."/>
            <person name="Sexton A."/>
            <person name="Silva E."/>
            <person name="Sirven C."/>
            <person name="Soanes D.M."/>
            <person name="Talbot N.J."/>
            <person name="Templeton M."/>
            <person name="Yandava C."/>
            <person name="Yarden O."/>
            <person name="Zeng Q."/>
            <person name="Rollins J.A."/>
            <person name="Lebrun M.H."/>
            <person name="Dickman M."/>
        </authorList>
    </citation>
    <scope>NUCLEOTIDE SEQUENCE [LARGE SCALE GENOMIC DNA]</scope>
    <source>
        <strain evidence="3">ATCC 18683 / 1980 / Ss-1</strain>
    </source>
</reference>
<evidence type="ECO:0000313" key="2">
    <source>
        <dbReference type="EMBL" id="EDN91946.1"/>
    </source>
</evidence>
<protein>
    <submittedName>
        <fullName evidence="2">Uncharacterized protein</fullName>
    </submittedName>
</protein>
<accession>A7ER54</accession>
<dbReference type="InParanoid" id="A7ER54"/>
<evidence type="ECO:0000313" key="3">
    <source>
        <dbReference type="Proteomes" id="UP000001312"/>
    </source>
</evidence>
<dbReference type="RefSeq" id="XP_001591182.1">
    <property type="nucleotide sequence ID" value="XM_001591132.1"/>
</dbReference>
<dbReference type="EMBL" id="CH476630">
    <property type="protein sequence ID" value="EDN91946.1"/>
    <property type="molecule type" value="Genomic_DNA"/>
</dbReference>
<organism evidence="2 3">
    <name type="scientific">Sclerotinia sclerotiorum (strain ATCC 18683 / 1980 / Ss-1)</name>
    <name type="common">White mold</name>
    <name type="synonym">Whetzelinia sclerotiorum</name>
    <dbReference type="NCBI Taxonomy" id="665079"/>
    <lineage>
        <taxon>Eukaryota</taxon>
        <taxon>Fungi</taxon>
        <taxon>Dikarya</taxon>
        <taxon>Ascomycota</taxon>
        <taxon>Pezizomycotina</taxon>
        <taxon>Leotiomycetes</taxon>
        <taxon>Helotiales</taxon>
        <taxon>Sclerotiniaceae</taxon>
        <taxon>Sclerotinia</taxon>
    </lineage>
</organism>
<dbReference type="GeneID" id="5487304"/>
<dbReference type="AlphaFoldDB" id="A7ER54"/>
<evidence type="ECO:0000256" key="1">
    <source>
        <dbReference type="SAM" id="MobiDB-lite"/>
    </source>
</evidence>
<gene>
    <name evidence="2" type="ORF">SS1G_07807</name>
</gene>
<dbReference type="KEGG" id="ssl:SS1G_07807"/>
<proteinExistence type="predicted"/>
<feature type="region of interest" description="Disordered" evidence="1">
    <location>
        <begin position="37"/>
        <end position="58"/>
    </location>
</feature>
<name>A7ER54_SCLS1</name>
<dbReference type="Proteomes" id="UP000001312">
    <property type="component" value="Unassembled WGS sequence"/>
</dbReference>
<sequence length="58" mass="6381">MAYGVGLWGCERCNQSFFSYEMIHMFGSLSEGDINGGGVHDVTPISETAKPNDETKHE</sequence>